<sequence>MRKMAAERTLLSSPSPGRPRGLGPQELRQDTKASVGGHYEGQKVRREPAKTSSTSSSTTATRSRSTPTRDLHSGRSAEQKK</sequence>
<evidence type="ECO:0000313" key="3">
    <source>
        <dbReference type="Proteomes" id="UP000595437"/>
    </source>
</evidence>
<reference evidence="3" key="1">
    <citation type="submission" date="2021-01" db="EMBL/GenBank/DDBJ databases">
        <title>Caligus Genome Assembly.</title>
        <authorList>
            <person name="Gallardo-Escarate C."/>
        </authorList>
    </citation>
    <scope>NUCLEOTIDE SEQUENCE [LARGE SCALE GENOMIC DNA]</scope>
</reference>
<feature type="compositionally biased region" description="Basic and acidic residues" evidence="1">
    <location>
        <begin position="67"/>
        <end position="81"/>
    </location>
</feature>
<dbReference type="Proteomes" id="UP000595437">
    <property type="component" value="Chromosome 12"/>
</dbReference>
<feature type="compositionally biased region" description="Low complexity" evidence="1">
    <location>
        <begin position="8"/>
        <end position="23"/>
    </location>
</feature>
<feature type="compositionally biased region" description="Basic and acidic residues" evidence="1">
    <location>
        <begin position="40"/>
        <end position="49"/>
    </location>
</feature>
<accession>A0A7T8JX34</accession>
<organism evidence="2 3">
    <name type="scientific">Caligus rogercresseyi</name>
    <name type="common">Sea louse</name>
    <dbReference type="NCBI Taxonomy" id="217165"/>
    <lineage>
        <taxon>Eukaryota</taxon>
        <taxon>Metazoa</taxon>
        <taxon>Ecdysozoa</taxon>
        <taxon>Arthropoda</taxon>
        <taxon>Crustacea</taxon>
        <taxon>Multicrustacea</taxon>
        <taxon>Hexanauplia</taxon>
        <taxon>Copepoda</taxon>
        <taxon>Siphonostomatoida</taxon>
        <taxon>Caligidae</taxon>
        <taxon>Caligus</taxon>
    </lineage>
</organism>
<evidence type="ECO:0000313" key="2">
    <source>
        <dbReference type="EMBL" id="QQP37391.1"/>
    </source>
</evidence>
<gene>
    <name evidence="2" type="ORF">FKW44_017634</name>
</gene>
<name>A0A7T8JX34_CALRO</name>
<protein>
    <submittedName>
        <fullName evidence="2">LOC100197594</fullName>
    </submittedName>
</protein>
<keyword evidence="3" id="KW-1185">Reference proteome</keyword>
<feature type="compositionally biased region" description="Low complexity" evidence="1">
    <location>
        <begin position="51"/>
        <end position="66"/>
    </location>
</feature>
<evidence type="ECO:0000256" key="1">
    <source>
        <dbReference type="SAM" id="MobiDB-lite"/>
    </source>
</evidence>
<dbReference type="EMBL" id="CP045901">
    <property type="protein sequence ID" value="QQP37391.1"/>
    <property type="molecule type" value="Genomic_DNA"/>
</dbReference>
<proteinExistence type="predicted"/>
<feature type="region of interest" description="Disordered" evidence="1">
    <location>
        <begin position="1"/>
        <end position="81"/>
    </location>
</feature>
<dbReference type="AlphaFoldDB" id="A0A7T8JX34"/>